<accession>A0A378JYT8</accession>
<evidence type="ECO:0000313" key="9">
    <source>
        <dbReference type="Proteomes" id="UP000254040"/>
    </source>
</evidence>
<dbReference type="Pfam" id="PF01734">
    <property type="entry name" value="Patatin"/>
    <property type="match status" value="1"/>
</dbReference>
<dbReference type="EMBL" id="UGOG01000001">
    <property type="protein sequence ID" value="STX63207.1"/>
    <property type="molecule type" value="Genomic_DNA"/>
</dbReference>
<evidence type="ECO:0000256" key="1">
    <source>
        <dbReference type="ARBA" id="ARBA00022801"/>
    </source>
</evidence>
<dbReference type="InterPro" id="IPR050301">
    <property type="entry name" value="NTE"/>
</dbReference>
<dbReference type="STRING" id="39962.Lmor_2776"/>
<organism evidence="7 9">
    <name type="scientific">Legionella moravica</name>
    <dbReference type="NCBI Taxonomy" id="39962"/>
    <lineage>
        <taxon>Bacteria</taxon>
        <taxon>Pseudomonadati</taxon>
        <taxon>Pseudomonadota</taxon>
        <taxon>Gammaproteobacteria</taxon>
        <taxon>Legionellales</taxon>
        <taxon>Legionellaceae</taxon>
        <taxon>Legionella</taxon>
    </lineage>
</organism>
<gene>
    <name evidence="7" type="primary">ychK</name>
    <name evidence="6" type="ORF">Lmor_2776</name>
    <name evidence="7" type="ORF">NCTC12239_02150</name>
</gene>
<dbReference type="InterPro" id="IPR016035">
    <property type="entry name" value="Acyl_Trfase/lysoPLipase"/>
</dbReference>
<dbReference type="PROSITE" id="PS51635">
    <property type="entry name" value="PNPLA"/>
    <property type="match status" value="1"/>
</dbReference>
<proteinExistence type="predicted"/>
<dbReference type="AlphaFoldDB" id="A0A378JYT8"/>
<keyword evidence="2 4" id="KW-0442">Lipid degradation</keyword>
<feature type="active site" description="Proton acceptor" evidence="4">
    <location>
        <position position="156"/>
    </location>
</feature>
<sequence>MTQRLKVGLALGSGSARGWAHIGVIKALVQLGVRIDCVAGCSIGSLIGALYARGTLDAFERWVLQLDRRKMSKLIDLNVIGGGLISGSKLMNFFKEFGLDGTIEELKIPFSAVATDLNTGREVWLNKGSLMPAIRSSISLPGLFTPLRHEHRWLVDGGLVNPVPISLCRAMGADLVIAVNLNHELLRPDPSVTDQSGMFSILSLRLEQLLKRILGYNEGPGYYDVLTKSIKIMQDRITRARAAGDPADLTLIPHLSGIALHDFHRAEEAITEGMSCVSREKMNILQLVGLD</sequence>
<dbReference type="PANTHER" id="PTHR14226">
    <property type="entry name" value="NEUROPATHY TARGET ESTERASE/SWISS CHEESE D.MELANOGASTER"/>
    <property type="match status" value="1"/>
</dbReference>
<reference evidence="6 8" key="1">
    <citation type="submission" date="2015-11" db="EMBL/GenBank/DDBJ databases">
        <title>Genomic analysis of 38 Legionella species identifies large and diverse effector repertoires.</title>
        <authorList>
            <person name="Burstein D."/>
            <person name="Amaro F."/>
            <person name="Zusman T."/>
            <person name="Lifshitz Z."/>
            <person name="Cohen O."/>
            <person name="Gilbert J.A."/>
            <person name="Pupko T."/>
            <person name="Shuman H.A."/>
            <person name="Segal G."/>
        </authorList>
    </citation>
    <scope>NUCLEOTIDE SEQUENCE [LARGE SCALE GENOMIC DNA]</scope>
    <source>
        <strain evidence="6 8">ATCC 43877</strain>
    </source>
</reference>
<feature type="short sequence motif" description="GXSXG" evidence="4">
    <location>
        <begin position="40"/>
        <end position="44"/>
    </location>
</feature>
<evidence type="ECO:0000313" key="6">
    <source>
        <dbReference type="EMBL" id="KTD31169.1"/>
    </source>
</evidence>
<feature type="short sequence motif" description="DGA/G" evidence="4">
    <location>
        <begin position="156"/>
        <end position="158"/>
    </location>
</feature>
<evidence type="ECO:0000256" key="4">
    <source>
        <dbReference type="PROSITE-ProRule" id="PRU01161"/>
    </source>
</evidence>
<keyword evidence="8" id="KW-1185">Reference proteome</keyword>
<feature type="domain" description="PNPLA" evidence="5">
    <location>
        <begin position="9"/>
        <end position="169"/>
    </location>
</feature>
<dbReference type="PANTHER" id="PTHR14226:SF76">
    <property type="entry name" value="NTE FAMILY PROTEIN RSSA"/>
    <property type="match status" value="1"/>
</dbReference>
<dbReference type="Proteomes" id="UP000254040">
    <property type="component" value="Unassembled WGS sequence"/>
</dbReference>
<name>A0A378JYT8_9GAMM</name>
<evidence type="ECO:0000259" key="5">
    <source>
        <dbReference type="PROSITE" id="PS51635"/>
    </source>
</evidence>
<evidence type="ECO:0000313" key="8">
    <source>
        <dbReference type="Proteomes" id="UP000054985"/>
    </source>
</evidence>
<dbReference type="Proteomes" id="UP000054985">
    <property type="component" value="Unassembled WGS sequence"/>
</dbReference>
<feature type="active site" description="Nucleophile" evidence="4">
    <location>
        <position position="42"/>
    </location>
</feature>
<keyword evidence="3 4" id="KW-0443">Lipid metabolism</keyword>
<evidence type="ECO:0000313" key="7">
    <source>
        <dbReference type="EMBL" id="STX63207.1"/>
    </source>
</evidence>
<dbReference type="GO" id="GO:0016042">
    <property type="term" value="P:lipid catabolic process"/>
    <property type="evidence" value="ECO:0007669"/>
    <property type="project" value="UniProtKB-UniRule"/>
</dbReference>
<dbReference type="SUPFAM" id="SSF52151">
    <property type="entry name" value="FabD/lysophospholipase-like"/>
    <property type="match status" value="1"/>
</dbReference>
<dbReference type="OrthoDB" id="5290098at2"/>
<dbReference type="InterPro" id="IPR002641">
    <property type="entry name" value="PNPLA_dom"/>
</dbReference>
<dbReference type="NCBIfam" id="NF007623">
    <property type="entry name" value="PRK10279.1"/>
    <property type="match status" value="1"/>
</dbReference>
<dbReference type="GO" id="GO:0016787">
    <property type="term" value="F:hydrolase activity"/>
    <property type="evidence" value="ECO:0007669"/>
    <property type="project" value="UniProtKB-UniRule"/>
</dbReference>
<evidence type="ECO:0000256" key="3">
    <source>
        <dbReference type="ARBA" id="ARBA00023098"/>
    </source>
</evidence>
<dbReference type="Gene3D" id="3.40.1090.10">
    <property type="entry name" value="Cytosolic phospholipase A2 catalytic domain"/>
    <property type="match status" value="2"/>
</dbReference>
<dbReference type="RefSeq" id="WP_028384911.1">
    <property type="nucleotide sequence ID" value="NZ_CAAAJG010000032.1"/>
</dbReference>
<reference evidence="7 9" key="2">
    <citation type="submission" date="2018-06" db="EMBL/GenBank/DDBJ databases">
        <authorList>
            <consortium name="Pathogen Informatics"/>
            <person name="Doyle S."/>
        </authorList>
    </citation>
    <scope>NUCLEOTIDE SEQUENCE [LARGE SCALE GENOMIC DNA]</scope>
    <source>
        <strain evidence="7 9">NCTC12239</strain>
    </source>
</reference>
<evidence type="ECO:0000256" key="2">
    <source>
        <dbReference type="ARBA" id="ARBA00022963"/>
    </source>
</evidence>
<keyword evidence="1 4" id="KW-0378">Hydrolase</keyword>
<dbReference type="EMBL" id="LNYN01000041">
    <property type="protein sequence ID" value="KTD31169.1"/>
    <property type="molecule type" value="Genomic_DNA"/>
</dbReference>
<comment type="caution">
    <text evidence="4">Lacks conserved residue(s) required for the propagation of feature annotation.</text>
</comment>
<protein>
    <submittedName>
        <fullName evidence="7">Phosphoesterase</fullName>
    </submittedName>
</protein>